<reference evidence="5" key="1">
    <citation type="submission" date="2021-06" db="EMBL/GenBank/DDBJ databases">
        <authorList>
            <person name="Huq M.A."/>
        </authorList>
    </citation>
    <scope>NUCLEOTIDE SEQUENCE</scope>
    <source>
        <strain evidence="5">MAH-26</strain>
    </source>
</reference>
<dbReference type="GO" id="GO:0003700">
    <property type="term" value="F:DNA-binding transcription factor activity"/>
    <property type="evidence" value="ECO:0007669"/>
    <property type="project" value="InterPro"/>
</dbReference>
<evidence type="ECO:0000313" key="5">
    <source>
        <dbReference type="EMBL" id="MBV4359478.1"/>
    </source>
</evidence>
<accession>A0A9E2W667</accession>
<dbReference type="SMART" id="SM00342">
    <property type="entry name" value="HTH_ARAC"/>
    <property type="match status" value="1"/>
</dbReference>
<dbReference type="EMBL" id="JAHSPG010000015">
    <property type="protein sequence ID" value="MBV4359478.1"/>
    <property type="molecule type" value="Genomic_DNA"/>
</dbReference>
<dbReference type="PROSITE" id="PS01124">
    <property type="entry name" value="HTH_ARAC_FAMILY_2"/>
    <property type="match status" value="1"/>
</dbReference>
<evidence type="ECO:0000256" key="3">
    <source>
        <dbReference type="ARBA" id="ARBA00023163"/>
    </source>
</evidence>
<feature type="domain" description="HTH araC/xylS-type" evidence="4">
    <location>
        <begin position="187"/>
        <end position="285"/>
    </location>
</feature>
<dbReference type="RefSeq" id="WP_217793677.1">
    <property type="nucleotide sequence ID" value="NZ_JAHSPG010000015.1"/>
</dbReference>
<dbReference type="GO" id="GO:0043565">
    <property type="term" value="F:sequence-specific DNA binding"/>
    <property type="evidence" value="ECO:0007669"/>
    <property type="project" value="InterPro"/>
</dbReference>
<dbReference type="PROSITE" id="PS00041">
    <property type="entry name" value="HTH_ARAC_FAMILY_1"/>
    <property type="match status" value="1"/>
</dbReference>
<evidence type="ECO:0000256" key="1">
    <source>
        <dbReference type="ARBA" id="ARBA00023015"/>
    </source>
</evidence>
<dbReference type="Proteomes" id="UP000812270">
    <property type="component" value="Unassembled WGS sequence"/>
</dbReference>
<dbReference type="Pfam" id="PF12833">
    <property type="entry name" value="HTH_18"/>
    <property type="match status" value="1"/>
</dbReference>
<protein>
    <submittedName>
        <fullName evidence="5">AraC family transcriptional regulator</fullName>
    </submittedName>
</protein>
<comment type="caution">
    <text evidence="5">The sequence shown here is derived from an EMBL/GenBank/DDBJ whole genome shotgun (WGS) entry which is preliminary data.</text>
</comment>
<dbReference type="InterPro" id="IPR018062">
    <property type="entry name" value="HTH_AraC-typ_CS"/>
</dbReference>
<evidence type="ECO:0000313" key="6">
    <source>
        <dbReference type="Proteomes" id="UP000812270"/>
    </source>
</evidence>
<proteinExistence type="predicted"/>
<gene>
    <name evidence="5" type="ORF">KTO63_20075</name>
</gene>
<dbReference type="PANTHER" id="PTHR43280">
    <property type="entry name" value="ARAC-FAMILY TRANSCRIPTIONAL REGULATOR"/>
    <property type="match status" value="1"/>
</dbReference>
<keyword evidence="3" id="KW-0804">Transcription</keyword>
<dbReference type="AlphaFoldDB" id="A0A9E2W667"/>
<sequence length="290" mass="33527">MKAKLLKVLVTPTRSFNVREDIVPNVINKWHYHPEVEIIQVHKGTGTRFVGDDIKHFAPGDIVLLGSNLPHYIRYDDPYLSVTESKTPFATVIHFTENFWGEQFLSLPENAPIKVFLEKARYGVAVEKKYAEQISATIKKIRSTEGAERIIALLECLTAFSKMEKITTLSSIGYRNDFQLQENERMTAIYDYAFKNFRQKISLDDIAAEAGLVTNSFCRYFKSRTGKTFTGFLIELRVGYACKLLIENRRTIKQICYDCGFNNFTCFHKYFKANTGKTPQQYLNEYLEKE</sequence>
<evidence type="ECO:0000259" key="4">
    <source>
        <dbReference type="PROSITE" id="PS01124"/>
    </source>
</evidence>
<dbReference type="InterPro" id="IPR018060">
    <property type="entry name" value="HTH_AraC"/>
</dbReference>
<dbReference type="InterPro" id="IPR013096">
    <property type="entry name" value="Cupin_2"/>
</dbReference>
<keyword evidence="2" id="KW-0238">DNA-binding</keyword>
<evidence type="ECO:0000256" key="2">
    <source>
        <dbReference type="ARBA" id="ARBA00023125"/>
    </source>
</evidence>
<organism evidence="5 6">
    <name type="scientific">Pinibacter aurantiacus</name>
    <dbReference type="NCBI Taxonomy" id="2851599"/>
    <lineage>
        <taxon>Bacteria</taxon>
        <taxon>Pseudomonadati</taxon>
        <taxon>Bacteroidota</taxon>
        <taxon>Chitinophagia</taxon>
        <taxon>Chitinophagales</taxon>
        <taxon>Chitinophagaceae</taxon>
        <taxon>Pinibacter</taxon>
    </lineage>
</organism>
<keyword evidence="6" id="KW-1185">Reference proteome</keyword>
<keyword evidence="1" id="KW-0805">Transcription regulation</keyword>
<dbReference type="CDD" id="cd06976">
    <property type="entry name" value="cupin_MtlR-like_N"/>
    <property type="match status" value="1"/>
</dbReference>
<dbReference type="PANTHER" id="PTHR43280:SF27">
    <property type="entry name" value="TRANSCRIPTIONAL REGULATOR MTLR"/>
    <property type="match status" value="1"/>
</dbReference>
<name>A0A9E2W667_9BACT</name>
<dbReference type="Pfam" id="PF07883">
    <property type="entry name" value="Cupin_2"/>
    <property type="match status" value="1"/>
</dbReference>